<dbReference type="Proteomes" id="UP000032180">
    <property type="component" value="Chromosome 5"/>
</dbReference>
<reference evidence="3" key="2">
    <citation type="submission" date="2013-12" db="EMBL/GenBank/DDBJ databases">
        <authorList>
            <person name="Yu Y."/>
            <person name="Lee S."/>
            <person name="de Baynast K."/>
            <person name="Wissotski M."/>
            <person name="Liu L."/>
            <person name="Talag J."/>
            <person name="Goicoechea J."/>
            <person name="Angelova A."/>
            <person name="Jetty R."/>
            <person name="Kudrna D."/>
            <person name="Golser W."/>
            <person name="Rivera L."/>
            <person name="Zhang J."/>
            <person name="Wing R."/>
        </authorList>
    </citation>
    <scope>NUCLEOTIDE SEQUENCE</scope>
</reference>
<dbReference type="HOGENOM" id="CLU_2472327_0_0_1"/>
<feature type="transmembrane region" description="Helical" evidence="1">
    <location>
        <begin position="6"/>
        <end position="33"/>
    </location>
</feature>
<dbReference type="EnsemblPlants" id="LPERR05G00160.1">
    <property type="protein sequence ID" value="LPERR05G00160.1"/>
    <property type="gene ID" value="LPERR05G00160"/>
</dbReference>
<name>A0A0D9WBQ7_9ORYZ</name>
<protein>
    <submittedName>
        <fullName evidence="2">Uncharacterized protein</fullName>
    </submittedName>
</protein>
<reference evidence="2 3" key="1">
    <citation type="submission" date="2012-08" db="EMBL/GenBank/DDBJ databases">
        <title>Oryza genome evolution.</title>
        <authorList>
            <person name="Wing R.A."/>
        </authorList>
    </citation>
    <scope>NUCLEOTIDE SEQUENCE</scope>
</reference>
<proteinExistence type="predicted"/>
<keyword evidence="1" id="KW-0812">Transmembrane</keyword>
<evidence type="ECO:0000313" key="3">
    <source>
        <dbReference type="Proteomes" id="UP000032180"/>
    </source>
</evidence>
<organism evidence="2 3">
    <name type="scientific">Leersia perrieri</name>
    <dbReference type="NCBI Taxonomy" id="77586"/>
    <lineage>
        <taxon>Eukaryota</taxon>
        <taxon>Viridiplantae</taxon>
        <taxon>Streptophyta</taxon>
        <taxon>Embryophyta</taxon>
        <taxon>Tracheophyta</taxon>
        <taxon>Spermatophyta</taxon>
        <taxon>Magnoliopsida</taxon>
        <taxon>Liliopsida</taxon>
        <taxon>Poales</taxon>
        <taxon>Poaceae</taxon>
        <taxon>BOP clade</taxon>
        <taxon>Oryzoideae</taxon>
        <taxon>Oryzeae</taxon>
        <taxon>Oryzinae</taxon>
        <taxon>Leersia</taxon>
    </lineage>
</organism>
<keyword evidence="1" id="KW-0472">Membrane</keyword>
<accession>A0A0D9WBQ7</accession>
<dbReference type="AlphaFoldDB" id="A0A0D9WBQ7"/>
<reference evidence="2" key="3">
    <citation type="submission" date="2015-04" db="UniProtKB">
        <authorList>
            <consortium name="EnsemblPlants"/>
        </authorList>
    </citation>
    <scope>IDENTIFICATION</scope>
</reference>
<keyword evidence="3" id="KW-1185">Reference proteome</keyword>
<dbReference type="Gramene" id="LPERR05G00160.1">
    <property type="protein sequence ID" value="LPERR05G00160.1"/>
    <property type="gene ID" value="LPERR05G00160"/>
</dbReference>
<keyword evidence="1" id="KW-1133">Transmembrane helix</keyword>
<sequence>MTASTLGAAGAAVLALICFDLLLVLVVAGGGAAQRWKNKYARSGQDQASLRPTPTSCKSPSLLASDLLSIHPSRRKIERRPVSATVHT</sequence>
<evidence type="ECO:0000313" key="2">
    <source>
        <dbReference type="EnsemblPlants" id="LPERR05G00160.1"/>
    </source>
</evidence>
<evidence type="ECO:0000256" key="1">
    <source>
        <dbReference type="SAM" id="Phobius"/>
    </source>
</evidence>